<evidence type="ECO:0000313" key="1">
    <source>
        <dbReference type="EMBL" id="KAI0087635.1"/>
    </source>
</evidence>
<name>A0ACB8U053_9APHY</name>
<reference evidence="1" key="1">
    <citation type="journal article" date="2021" name="Environ. Microbiol.">
        <title>Gene family expansions and transcriptome signatures uncover fungal adaptations to wood decay.</title>
        <authorList>
            <person name="Hage H."/>
            <person name="Miyauchi S."/>
            <person name="Viragh M."/>
            <person name="Drula E."/>
            <person name="Min B."/>
            <person name="Chaduli D."/>
            <person name="Navarro D."/>
            <person name="Favel A."/>
            <person name="Norest M."/>
            <person name="Lesage-Meessen L."/>
            <person name="Balint B."/>
            <person name="Merenyi Z."/>
            <person name="de Eugenio L."/>
            <person name="Morin E."/>
            <person name="Martinez A.T."/>
            <person name="Baldrian P."/>
            <person name="Stursova M."/>
            <person name="Martinez M.J."/>
            <person name="Novotny C."/>
            <person name="Magnuson J.K."/>
            <person name="Spatafora J.W."/>
            <person name="Maurice S."/>
            <person name="Pangilinan J."/>
            <person name="Andreopoulos W."/>
            <person name="LaButti K."/>
            <person name="Hundley H."/>
            <person name="Na H."/>
            <person name="Kuo A."/>
            <person name="Barry K."/>
            <person name="Lipzen A."/>
            <person name="Henrissat B."/>
            <person name="Riley R."/>
            <person name="Ahrendt S."/>
            <person name="Nagy L.G."/>
            <person name="Grigoriev I.V."/>
            <person name="Martin F."/>
            <person name="Rosso M.N."/>
        </authorList>
    </citation>
    <scope>NUCLEOTIDE SEQUENCE</scope>
    <source>
        <strain evidence="1">CBS 384.51</strain>
    </source>
</reference>
<proteinExistence type="predicted"/>
<accession>A0ACB8U053</accession>
<organism evidence="1 2">
    <name type="scientific">Irpex rosettiformis</name>
    <dbReference type="NCBI Taxonomy" id="378272"/>
    <lineage>
        <taxon>Eukaryota</taxon>
        <taxon>Fungi</taxon>
        <taxon>Dikarya</taxon>
        <taxon>Basidiomycota</taxon>
        <taxon>Agaricomycotina</taxon>
        <taxon>Agaricomycetes</taxon>
        <taxon>Polyporales</taxon>
        <taxon>Irpicaceae</taxon>
        <taxon>Irpex</taxon>
    </lineage>
</organism>
<evidence type="ECO:0000313" key="2">
    <source>
        <dbReference type="Proteomes" id="UP001055072"/>
    </source>
</evidence>
<comment type="caution">
    <text evidence="1">The sequence shown here is derived from an EMBL/GenBank/DDBJ whole genome shotgun (WGS) entry which is preliminary data.</text>
</comment>
<keyword evidence="2" id="KW-1185">Reference proteome</keyword>
<dbReference type="Proteomes" id="UP001055072">
    <property type="component" value="Unassembled WGS sequence"/>
</dbReference>
<sequence length="323" mass="36478">MPESLEATYQNLHAAQYASVAIFVALVYDHVLTLEKEYTLIWRSRFSLPKLIFLWVSRWSPGNACKYTNAYTITALTGSAAQLNQKSCKDWTLIYLTLQSANAMGIMNIPVAMRVYVLWNRTKWVAVFLLTVGALAETTAAILFLYSAAKGTYFYVQPDNICKATLLRLIAYSWPLVMIFDCLVLALTAAKIWQLRQVEIKIPLMQIMYRDGLLFFMAMVIARVVNITPVSISLQSLGMLGVHFSFTLRVLSFSRLLLNLKDVATHKEWSDATSFMASEAQTLTTFQAAAPNHLVSRGYAYGRSGVQHSTIRVEEYELDSVNY</sequence>
<protein>
    <submittedName>
        <fullName evidence="1">Uncharacterized protein</fullName>
    </submittedName>
</protein>
<dbReference type="EMBL" id="MU274917">
    <property type="protein sequence ID" value="KAI0087635.1"/>
    <property type="molecule type" value="Genomic_DNA"/>
</dbReference>
<gene>
    <name evidence="1" type="ORF">BDY19DRAFT_954681</name>
</gene>